<feature type="region of interest" description="Disordered" evidence="1">
    <location>
        <begin position="97"/>
        <end position="120"/>
    </location>
</feature>
<reference evidence="2" key="1">
    <citation type="journal article" date="2023" name="Science">
        <title>Genome structures resolve the early diversification of teleost fishes.</title>
        <authorList>
            <person name="Parey E."/>
            <person name="Louis A."/>
            <person name="Montfort J."/>
            <person name="Bouchez O."/>
            <person name="Roques C."/>
            <person name="Iampietro C."/>
            <person name="Lluch J."/>
            <person name="Castinel A."/>
            <person name="Donnadieu C."/>
            <person name="Desvignes T."/>
            <person name="Floi Bucao C."/>
            <person name="Jouanno E."/>
            <person name="Wen M."/>
            <person name="Mejri S."/>
            <person name="Dirks R."/>
            <person name="Jansen H."/>
            <person name="Henkel C."/>
            <person name="Chen W.J."/>
            <person name="Zahm M."/>
            <person name="Cabau C."/>
            <person name="Klopp C."/>
            <person name="Thompson A.W."/>
            <person name="Robinson-Rechavi M."/>
            <person name="Braasch I."/>
            <person name="Lecointre G."/>
            <person name="Bobe J."/>
            <person name="Postlethwait J.H."/>
            <person name="Berthelot C."/>
            <person name="Roest Crollius H."/>
            <person name="Guiguen Y."/>
        </authorList>
    </citation>
    <scope>NUCLEOTIDE SEQUENCE</scope>
    <source>
        <strain evidence="2">WJC10195</strain>
    </source>
</reference>
<name>A0A9Q1EMR6_SYNKA</name>
<dbReference type="AlphaFoldDB" id="A0A9Q1EMR6"/>
<dbReference type="OrthoDB" id="10448741at2759"/>
<protein>
    <submittedName>
        <fullName evidence="2">Uncharacterized protein</fullName>
    </submittedName>
</protein>
<comment type="caution">
    <text evidence="2">The sequence shown here is derived from an EMBL/GenBank/DDBJ whole genome shotgun (WGS) entry which is preliminary data.</text>
</comment>
<feature type="compositionally biased region" description="Basic residues" evidence="1">
    <location>
        <begin position="240"/>
        <end position="249"/>
    </location>
</feature>
<keyword evidence="3" id="KW-1185">Reference proteome</keyword>
<feature type="region of interest" description="Disordered" evidence="1">
    <location>
        <begin position="214"/>
        <end position="249"/>
    </location>
</feature>
<evidence type="ECO:0000256" key="1">
    <source>
        <dbReference type="SAM" id="MobiDB-lite"/>
    </source>
</evidence>
<evidence type="ECO:0000313" key="2">
    <source>
        <dbReference type="EMBL" id="KAJ8341634.1"/>
    </source>
</evidence>
<proteinExistence type="predicted"/>
<sequence>MQAQMLKPVAATKNGLHRYKAQEHKGLIRSLELECRYCQMGRQQQQRQYHSSLGRLSMARSSFSIGLGPAQWLCTTKALKSIQTGCGGTEGTEALQATSVGSTEEPDPCSLENSLSTESAGESSWSTLSFTDIRHRHRVMIQTQEPFRKWQHLLLFPSEQPPPEYLQGGAYPGQEDSYGPQITCSDCSRVLRSASSHGRAQGFKQCLGQAQSRYNSATEKRGKSGVDIPGERGATVSCREKRRSSRLNQ</sequence>
<organism evidence="2 3">
    <name type="scientific">Synaphobranchus kaupii</name>
    <name type="common">Kaup's arrowtooth eel</name>
    <dbReference type="NCBI Taxonomy" id="118154"/>
    <lineage>
        <taxon>Eukaryota</taxon>
        <taxon>Metazoa</taxon>
        <taxon>Chordata</taxon>
        <taxon>Craniata</taxon>
        <taxon>Vertebrata</taxon>
        <taxon>Euteleostomi</taxon>
        <taxon>Actinopterygii</taxon>
        <taxon>Neopterygii</taxon>
        <taxon>Teleostei</taxon>
        <taxon>Anguilliformes</taxon>
        <taxon>Synaphobranchidae</taxon>
        <taxon>Synaphobranchus</taxon>
    </lineage>
</organism>
<accession>A0A9Q1EMR6</accession>
<gene>
    <name evidence="2" type="ORF">SKAU_G00339250</name>
</gene>
<dbReference type="Proteomes" id="UP001152622">
    <property type="component" value="Chromosome 15"/>
</dbReference>
<dbReference type="EMBL" id="JAINUF010000015">
    <property type="protein sequence ID" value="KAJ8341634.1"/>
    <property type="molecule type" value="Genomic_DNA"/>
</dbReference>
<evidence type="ECO:0000313" key="3">
    <source>
        <dbReference type="Proteomes" id="UP001152622"/>
    </source>
</evidence>
<feature type="compositionally biased region" description="Polar residues" evidence="1">
    <location>
        <begin position="111"/>
        <end position="120"/>
    </location>
</feature>